<reference evidence="1" key="1">
    <citation type="journal article" date="2021" name="Evol. Appl.">
        <title>The genome of the Pyrenean desman and the effects of bottlenecks and inbreeding on the genomic landscape of an endangered species.</title>
        <authorList>
            <person name="Escoda L."/>
            <person name="Castresana J."/>
        </authorList>
    </citation>
    <scope>NUCLEOTIDE SEQUENCE</scope>
    <source>
        <strain evidence="1">IBE-C5619</strain>
    </source>
</reference>
<name>A0A8J5ZMU5_GALPY</name>
<dbReference type="Proteomes" id="UP000700334">
    <property type="component" value="Unassembled WGS sequence"/>
</dbReference>
<gene>
    <name evidence="1" type="ORF">J0S82_008287</name>
</gene>
<comment type="caution">
    <text evidence="1">The sequence shown here is derived from an EMBL/GenBank/DDBJ whole genome shotgun (WGS) entry which is preliminary data.</text>
</comment>
<dbReference type="AlphaFoldDB" id="A0A8J5ZMU5"/>
<protein>
    <submittedName>
        <fullName evidence="1">Uncharacterized protein</fullName>
    </submittedName>
</protein>
<evidence type="ECO:0000313" key="1">
    <source>
        <dbReference type="EMBL" id="KAG8504765.1"/>
    </source>
</evidence>
<dbReference type="EMBL" id="JAGFMF010012281">
    <property type="protein sequence ID" value="KAG8504765.1"/>
    <property type="molecule type" value="Genomic_DNA"/>
</dbReference>
<accession>A0A8J5ZMU5</accession>
<keyword evidence="2" id="KW-1185">Reference proteome</keyword>
<evidence type="ECO:0000313" key="2">
    <source>
        <dbReference type="Proteomes" id="UP000700334"/>
    </source>
</evidence>
<organism evidence="1 2">
    <name type="scientific">Galemys pyrenaicus</name>
    <name type="common">Iberian desman</name>
    <name type="synonym">Pyrenean desman</name>
    <dbReference type="NCBI Taxonomy" id="202257"/>
    <lineage>
        <taxon>Eukaryota</taxon>
        <taxon>Metazoa</taxon>
        <taxon>Chordata</taxon>
        <taxon>Craniata</taxon>
        <taxon>Vertebrata</taxon>
        <taxon>Euteleostomi</taxon>
        <taxon>Mammalia</taxon>
        <taxon>Eutheria</taxon>
        <taxon>Laurasiatheria</taxon>
        <taxon>Eulipotyphla</taxon>
        <taxon>Talpidae</taxon>
        <taxon>Galemys</taxon>
    </lineage>
</organism>
<sequence>MKMAPKSRKSLPLPKPKSK</sequence>
<proteinExistence type="predicted"/>